<dbReference type="EMBL" id="FOSQ01000029">
    <property type="protein sequence ID" value="SFL15826.1"/>
    <property type="molecule type" value="Genomic_DNA"/>
</dbReference>
<keyword evidence="2" id="KW-0732">Signal</keyword>
<evidence type="ECO:0000256" key="1">
    <source>
        <dbReference type="ARBA" id="ARBA00006987"/>
    </source>
</evidence>
<dbReference type="SUPFAM" id="SSF53850">
    <property type="entry name" value="Periplasmic binding protein-like II"/>
    <property type="match status" value="1"/>
</dbReference>
<dbReference type="InterPro" id="IPR005064">
    <property type="entry name" value="BUG"/>
</dbReference>
<comment type="similarity">
    <text evidence="1">Belongs to the UPF0065 (bug) family.</text>
</comment>
<evidence type="ECO:0000313" key="4">
    <source>
        <dbReference type="EMBL" id="SFL15826.1"/>
    </source>
</evidence>
<dbReference type="CDD" id="cd07012">
    <property type="entry name" value="PBP2_Bug_TTT"/>
    <property type="match status" value="1"/>
</dbReference>
<protein>
    <submittedName>
        <fullName evidence="3">Tripartite-type tricarboxylate transporter, receptor component TctC</fullName>
    </submittedName>
</protein>
<dbReference type="InterPro" id="IPR042100">
    <property type="entry name" value="Bug_dom1"/>
</dbReference>
<dbReference type="RefSeq" id="WP_092963265.1">
    <property type="nucleotide sequence ID" value="NZ_FOSQ01000022.1"/>
</dbReference>
<dbReference type="Gene3D" id="3.40.190.10">
    <property type="entry name" value="Periplasmic binding protein-like II"/>
    <property type="match status" value="1"/>
</dbReference>
<sequence>MIATTRRTLGGLAAGVLLPTVASAQAPWPQRPLRWIVPYAAGGGSDFLARTLAAAVGNAIGQAIAVENRGGGATIPATQMAAQSAPDGYTLLSADLTALVITPAMARRLPYDPIRDFRPVAPIARFPYVILVHPDVPARSAAELIALARARPNTLNFAHAGTGTPNHLGTERLIRATGIQVTQVSYRGGAPAVTDLVAGVVQASVSDYASAAPAIQGGRVRAVGIPAPQRLDLLPDVPTLAEQGINGADVYSWQGVAVPAGTPDAVVVRLQAELERALRNPEIAQRLRSVSLEPFPGSSEQMRDLIASETAVWGPLIRELGITLDS</sequence>
<organism evidence="3 5">
    <name type="scientific">Falsiroseomonas stagni DSM 19981</name>
    <dbReference type="NCBI Taxonomy" id="1123062"/>
    <lineage>
        <taxon>Bacteria</taxon>
        <taxon>Pseudomonadati</taxon>
        <taxon>Pseudomonadota</taxon>
        <taxon>Alphaproteobacteria</taxon>
        <taxon>Acetobacterales</taxon>
        <taxon>Roseomonadaceae</taxon>
        <taxon>Falsiroseomonas</taxon>
    </lineage>
</organism>
<dbReference type="STRING" id="1123062.SAMN02745775_1221"/>
<dbReference type="PIRSF" id="PIRSF017082">
    <property type="entry name" value="YflP"/>
    <property type="match status" value="1"/>
</dbReference>
<keyword evidence="5" id="KW-1185">Reference proteome</keyword>
<feature type="chain" id="PRO_5011896232" evidence="2">
    <location>
        <begin position="25"/>
        <end position="326"/>
    </location>
</feature>
<dbReference type="PANTHER" id="PTHR42928:SF5">
    <property type="entry name" value="BLR1237 PROTEIN"/>
    <property type="match status" value="1"/>
</dbReference>
<dbReference type="PANTHER" id="PTHR42928">
    <property type="entry name" value="TRICARBOXYLATE-BINDING PROTEIN"/>
    <property type="match status" value="1"/>
</dbReference>
<proteinExistence type="inferred from homology"/>
<dbReference type="OrthoDB" id="7374807at2"/>
<keyword evidence="3" id="KW-0675">Receptor</keyword>
<dbReference type="Proteomes" id="UP000199473">
    <property type="component" value="Unassembled WGS sequence"/>
</dbReference>
<gene>
    <name evidence="3" type="ORF">SAMN02745775_1221</name>
    <name evidence="4" type="ORF">SAMN02745775_12913</name>
</gene>
<evidence type="ECO:0000256" key="2">
    <source>
        <dbReference type="SAM" id="SignalP"/>
    </source>
</evidence>
<dbReference type="Pfam" id="PF03401">
    <property type="entry name" value="TctC"/>
    <property type="match status" value="1"/>
</dbReference>
<dbReference type="Gene3D" id="3.40.190.150">
    <property type="entry name" value="Bordetella uptake gene, domain 1"/>
    <property type="match status" value="1"/>
</dbReference>
<name>A0A1I4F2E7_9PROT</name>
<feature type="signal peptide" evidence="2">
    <location>
        <begin position="1"/>
        <end position="24"/>
    </location>
</feature>
<dbReference type="EMBL" id="FOSQ01000022">
    <property type="protein sequence ID" value="SFL12084.1"/>
    <property type="molecule type" value="Genomic_DNA"/>
</dbReference>
<dbReference type="AlphaFoldDB" id="A0A1I4F2E7"/>
<evidence type="ECO:0000313" key="5">
    <source>
        <dbReference type="Proteomes" id="UP000199473"/>
    </source>
</evidence>
<evidence type="ECO:0000313" key="3">
    <source>
        <dbReference type="EMBL" id="SFL12084.1"/>
    </source>
</evidence>
<reference evidence="3 5" key="1">
    <citation type="submission" date="2016-10" db="EMBL/GenBank/DDBJ databases">
        <authorList>
            <person name="de Groot N.N."/>
        </authorList>
    </citation>
    <scope>NUCLEOTIDE SEQUENCE [LARGE SCALE GENOMIC DNA]</scope>
    <source>
        <strain evidence="3 5">DSM 19981</strain>
    </source>
</reference>
<accession>A0A1I4F2E7</accession>